<evidence type="ECO:0000313" key="4">
    <source>
        <dbReference type="EMBL" id="SFS05880.1"/>
    </source>
</evidence>
<protein>
    <submittedName>
        <fullName evidence="4">CBS domain-containing protein</fullName>
    </submittedName>
</protein>
<dbReference type="STRING" id="767519.SAMN05216559_2938"/>
<dbReference type="PANTHER" id="PTHR43080:SF2">
    <property type="entry name" value="CBS DOMAIN-CONTAINING PROTEIN"/>
    <property type="match status" value="1"/>
</dbReference>
<dbReference type="InterPro" id="IPR046342">
    <property type="entry name" value="CBS_dom_sf"/>
</dbReference>
<dbReference type="PANTHER" id="PTHR43080">
    <property type="entry name" value="CBS DOMAIN-CONTAINING PROTEIN CBSX3, MITOCHONDRIAL"/>
    <property type="match status" value="1"/>
</dbReference>
<dbReference type="Pfam" id="PF00571">
    <property type="entry name" value="CBS"/>
    <property type="match status" value="2"/>
</dbReference>
<dbReference type="Gene3D" id="3.10.580.10">
    <property type="entry name" value="CBS-domain"/>
    <property type="match status" value="1"/>
</dbReference>
<reference evidence="4 5" key="1">
    <citation type="submission" date="2016-10" db="EMBL/GenBank/DDBJ databases">
        <authorList>
            <person name="de Groot N.N."/>
        </authorList>
    </citation>
    <scope>NUCLEOTIDE SEQUENCE [LARGE SCALE GENOMIC DNA]</scope>
    <source>
        <strain evidence="4 5">CGMCC 1.10457</strain>
    </source>
</reference>
<dbReference type="RefSeq" id="WP_089817299.1">
    <property type="nucleotide sequence ID" value="NZ_FOZK01000003.1"/>
</dbReference>
<gene>
    <name evidence="4" type="ORF">SAMN05216559_2938</name>
</gene>
<organism evidence="4 5">
    <name type="scientific">Halomicrobium zhouii</name>
    <dbReference type="NCBI Taxonomy" id="767519"/>
    <lineage>
        <taxon>Archaea</taxon>
        <taxon>Methanobacteriati</taxon>
        <taxon>Methanobacteriota</taxon>
        <taxon>Stenosarchaea group</taxon>
        <taxon>Halobacteria</taxon>
        <taxon>Halobacteriales</taxon>
        <taxon>Haloarculaceae</taxon>
        <taxon>Halomicrobium</taxon>
    </lineage>
</organism>
<dbReference type="OrthoDB" id="8919at2157"/>
<dbReference type="SMART" id="SM00116">
    <property type="entry name" value="CBS"/>
    <property type="match status" value="2"/>
</dbReference>
<dbReference type="CDD" id="cd09836">
    <property type="entry name" value="CBS_pair_arch"/>
    <property type="match status" value="1"/>
</dbReference>
<name>A0A1I6LRF8_9EURY</name>
<evidence type="ECO:0000313" key="5">
    <source>
        <dbReference type="Proteomes" id="UP000199062"/>
    </source>
</evidence>
<dbReference type="SUPFAM" id="SSF54631">
    <property type="entry name" value="CBS-domain pair"/>
    <property type="match status" value="1"/>
</dbReference>
<accession>A0A1I6LRF8</accession>
<dbReference type="InterPro" id="IPR051257">
    <property type="entry name" value="Diverse_CBS-Domain"/>
</dbReference>
<sequence>MDDIYVARLMSTSLVTVTPETLVEEAATLMLSEDISSLLVTNDDGELAGILTTTDFVDIVSKSHPKAETAVSRYMTTDLYTTTAQTPVQEVAEEMVDRGIHHVPVVDPEEGTIGIVTTSDLAAYVSSL</sequence>
<proteinExistence type="predicted"/>
<keyword evidence="1 2" id="KW-0129">CBS domain</keyword>
<evidence type="ECO:0000259" key="3">
    <source>
        <dbReference type="PROSITE" id="PS51371"/>
    </source>
</evidence>
<dbReference type="AlphaFoldDB" id="A0A1I6LRF8"/>
<dbReference type="EMBL" id="FOZK01000003">
    <property type="protein sequence ID" value="SFS05880.1"/>
    <property type="molecule type" value="Genomic_DNA"/>
</dbReference>
<dbReference type="PROSITE" id="PS51371">
    <property type="entry name" value="CBS"/>
    <property type="match status" value="2"/>
</dbReference>
<evidence type="ECO:0000256" key="2">
    <source>
        <dbReference type="PROSITE-ProRule" id="PRU00703"/>
    </source>
</evidence>
<evidence type="ECO:0000256" key="1">
    <source>
        <dbReference type="ARBA" id="ARBA00023122"/>
    </source>
</evidence>
<feature type="domain" description="CBS" evidence="3">
    <location>
        <begin position="75"/>
        <end position="128"/>
    </location>
</feature>
<keyword evidence="5" id="KW-1185">Reference proteome</keyword>
<dbReference type="InterPro" id="IPR000644">
    <property type="entry name" value="CBS_dom"/>
</dbReference>
<feature type="domain" description="CBS" evidence="3">
    <location>
        <begin position="10"/>
        <end position="66"/>
    </location>
</feature>
<dbReference type="Proteomes" id="UP000199062">
    <property type="component" value="Unassembled WGS sequence"/>
</dbReference>